<protein>
    <submittedName>
        <fullName evidence="1">Uncharacterized protein</fullName>
    </submittedName>
</protein>
<accession>A0A1M5WXS6</accession>
<gene>
    <name evidence="1" type="ORF">SAMN02745196_01932</name>
</gene>
<name>A0A1M5WXS6_9CLOT</name>
<sequence>MVVVESFTKQSSYDGMRHIYIYRLLKDEMLLYVQDQGKRVQTYGIEIERQDLEDGRMVKIERECVKNISPQRQKIHDLMQFLYNKEVSPIHLIDIIGEYVDNCVNDFEESLCATCNC</sequence>
<dbReference type="RefSeq" id="WP_072831810.1">
    <property type="nucleotide sequence ID" value="NZ_FQXP01000006.1"/>
</dbReference>
<dbReference type="AlphaFoldDB" id="A0A1M5WXS6"/>
<proteinExistence type="predicted"/>
<evidence type="ECO:0000313" key="2">
    <source>
        <dbReference type="Proteomes" id="UP000184526"/>
    </source>
</evidence>
<dbReference type="Proteomes" id="UP000184526">
    <property type="component" value="Unassembled WGS sequence"/>
</dbReference>
<dbReference type="EMBL" id="FQXP01000006">
    <property type="protein sequence ID" value="SHH92108.1"/>
    <property type="molecule type" value="Genomic_DNA"/>
</dbReference>
<dbReference type="PIRSF" id="PIRSF033595">
    <property type="entry name" value="UCP033595"/>
    <property type="match status" value="1"/>
</dbReference>
<dbReference type="InterPro" id="IPR017016">
    <property type="entry name" value="UCP033595"/>
</dbReference>
<reference evidence="1 2" key="1">
    <citation type="submission" date="2016-11" db="EMBL/GenBank/DDBJ databases">
        <authorList>
            <person name="Jaros S."/>
            <person name="Januszkiewicz K."/>
            <person name="Wedrychowicz H."/>
        </authorList>
    </citation>
    <scope>NUCLEOTIDE SEQUENCE [LARGE SCALE GENOMIC DNA]</scope>
    <source>
        <strain evidence="1 2">DSM 3089</strain>
    </source>
</reference>
<dbReference type="Pfam" id="PF20124">
    <property type="entry name" value="DUF6514"/>
    <property type="match status" value="1"/>
</dbReference>
<keyword evidence="2" id="KW-1185">Reference proteome</keyword>
<organism evidence="1 2">
    <name type="scientific">Clostridium collagenovorans DSM 3089</name>
    <dbReference type="NCBI Taxonomy" id="1121306"/>
    <lineage>
        <taxon>Bacteria</taxon>
        <taxon>Bacillati</taxon>
        <taxon>Bacillota</taxon>
        <taxon>Clostridia</taxon>
        <taxon>Eubacteriales</taxon>
        <taxon>Clostridiaceae</taxon>
        <taxon>Clostridium</taxon>
    </lineage>
</organism>
<evidence type="ECO:0000313" key="1">
    <source>
        <dbReference type="EMBL" id="SHH92108.1"/>
    </source>
</evidence>
<dbReference type="STRING" id="1121306.SAMN02745196_01932"/>